<evidence type="ECO:0000313" key="2">
    <source>
        <dbReference type="EMBL" id="CAD7458678.1"/>
    </source>
</evidence>
<dbReference type="AlphaFoldDB" id="A0A7R9IHV4"/>
<accession>A0A7R9IHV4</accession>
<dbReference type="EMBL" id="OE002414">
    <property type="protein sequence ID" value="CAD7458678.1"/>
    <property type="molecule type" value="Genomic_DNA"/>
</dbReference>
<gene>
    <name evidence="2" type="ORF">TTEB3V08_LOCUS6652</name>
</gene>
<evidence type="ECO:0008006" key="3">
    <source>
        <dbReference type="Google" id="ProtNLM"/>
    </source>
</evidence>
<sequence length="116" mass="12413">MKTLAIETAPTTDSTGPPEGPVSANTTFNEAPCLRQGGLCLEVVECPEGKLSSQTGLCPDQQNNGVECCFGLSKLERRCNARGGLCRLKADCRSRALWETVAEDCQKDETCCVLVS</sequence>
<reference evidence="2" key="1">
    <citation type="submission" date="2020-11" db="EMBL/GenBank/DDBJ databases">
        <authorList>
            <person name="Tran Van P."/>
        </authorList>
    </citation>
    <scope>NUCLEOTIDE SEQUENCE</scope>
</reference>
<name>A0A7R9IHV4_9NEOP</name>
<feature type="region of interest" description="Disordered" evidence="1">
    <location>
        <begin position="1"/>
        <end position="22"/>
    </location>
</feature>
<organism evidence="2">
    <name type="scientific">Timema tahoe</name>
    <dbReference type="NCBI Taxonomy" id="61484"/>
    <lineage>
        <taxon>Eukaryota</taxon>
        <taxon>Metazoa</taxon>
        <taxon>Ecdysozoa</taxon>
        <taxon>Arthropoda</taxon>
        <taxon>Hexapoda</taxon>
        <taxon>Insecta</taxon>
        <taxon>Pterygota</taxon>
        <taxon>Neoptera</taxon>
        <taxon>Polyneoptera</taxon>
        <taxon>Phasmatodea</taxon>
        <taxon>Timematodea</taxon>
        <taxon>Timematoidea</taxon>
        <taxon>Timematidae</taxon>
        <taxon>Timema</taxon>
    </lineage>
</organism>
<protein>
    <recommendedName>
        <fullName evidence="3">Carboxypeptidase inhibitor</fullName>
    </recommendedName>
</protein>
<proteinExistence type="predicted"/>
<evidence type="ECO:0000256" key="1">
    <source>
        <dbReference type="SAM" id="MobiDB-lite"/>
    </source>
</evidence>